<evidence type="ECO:0000313" key="3">
    <source>
        <dbReference type="WBParaSite" id="TREG1_143580.1"/>
    </source>
</evidence>
<feature type="region of interest" description="Disordered" evidence="1">
    <location>
        <begin position="379"/>
        <end position="401"/>
    </location>
</feature>
<reference evidence="2" key="1">
    <citation type="submission" date="2022-06" db="EMBL/GenBank/DDBJ databases">
        <authorList>
            <person name="Berger JAMES D."/>
            <person name="Berger JAMES D."/>
        </authorList>
    </citation>
    <scope>NUCLEOTIDE SEQUENCE [LARGE SCALE GENOMIC DNA]</scope>
</reference>
<feature type="compositionally biased region" description="Low complexity" evidence="1">
    <location>
        <begin position="27"/>
        <end position="48"/>
    </location>
</feature>
<dbReference type="WBParaSite" id="TREG1_143580.1">
    <property type="protein sequence ID" value="TREG1_143580.1"/>
    <property type="gene ID" value="TREG1_143580"/>
</dbReference>
<dbReference type="AlphaFoldDB" id="A0AA85JD82"/>
<organism evidence="2 3">
    <name type="scientific">Trichobilharzia regenti</name>
    <name type="common">Nasal bird schistosome</name>
    <dbReference type="NCBI Taxonomy" id="157069"/>
    <lineage>
        <taxon>Eukaryota</taxon>
        <taxon>Metazoa</taxon>
        <taxon>Spiralia</taxon>
        <taxon>Lophotrochozoa</taxon>
        <taxon>Platyhelminthes</taxon>
        <taxon>Trematoda</taxon>
        <taxon>Digenea</taxon>
        <taxon>Strigeidida</taxon>
        <taxon>Schistosomatoidea</taxon>
        <taxon>Schistosomatidae</taxon>
        <taxon>Trichobilharzia</taxon>
    </lineage>
</organism>
<name>A0AA85JD82_TRIRE</name>
<evidence type="ECO:0000313" key="2">
    <source>
        <dbReference type="Proteomes" id="UP000050795"/>
    </source>
</evidence>
<feature type="compositionally biased region" description="Polar residues" evidence="1">
    <location>
        <begin position="341"/>
        <end position="352"/>
    </location>
</feature>
<feature type="region of interest" description="Disordered" evidence="1">
    <location>
        <begin position="14"/>
        <end position="48"/>
    </location>
</feature>
<sequence length="401" mass="43841">LQARLKKLRHSLYDVTSSSPTRNDIPSSSSVSCRSLSSSSTSTSRLTSATKKLDEFTESLHKVAIAAGNRKQDYASSSSVINKPSGEEEEYSLMNTNSSSKITRILPSSFFQSNSTTTATNNTNTSNISTATGNIPQSGQLVIDEDNKENKIPKLIIKNTFSNKSCSVVKTITTNTVTSTTPTPTTTIPLSCMHNSSSMSTTLPSISSSSVLFVVCSTPTLPPPPPLRERMMTSNSYQHSNSEIHSWNNNNNNNQWLSSTPGFLSGDNSHSSGPIDNRRNQFDIVSDEYSRLMGSTRPLNTPNVVHSLTDLLMNSTSPPFQKLEEQQRFSAFGVPVKTTRDSLSSNPTSNYFHRQHDTMPFNPTTTAATPTNFVSCNSSHDTVKPTTTTTTSPPIWRPYLD</sequence>
<feature type="region of interest" description="Disordered" evidence="1">
    <location>
        <begin position="339"/>
        <end position="358"/>
    </location>
</feature>
<proteinExistence type="predicted"/>
<keyword evidence="2" id="KW-1185">Reference proteome</keyword>
<accession>A0AA85JD82</accession>
<feature type="compositionally biased region" description="Polar residues" evidence="1">
    <location>
        <begin position="14"/>
        <end position="26"/>
    </location>
</feature>
<reference evidence="3" key="2">
    <citation type="submission" date="2023-11" db="UniProtKB">
        <authorList>
            <consortium name="WormBaseParasite"/>
        </authorList>
    </citation>
    <scope>IDENTIFICATION</scope>
</reference>
<protein>
    <submittedName>
        <fullName evidence="3">Uncharacterized protein</fullName>
    </submittedName>
</protein>
<dbReference type="Proteomes" id="UP000050795">
    <property type="component" value="Unassembled WGS sequence"/>
</dbReference>
<evidence type="ECO:0000256" key="1">
    <source>
        <dbReference type="SAM" id="MobiDB-lite"/>
    </source>
</evidence>